<evidence type="ECO:0000256" key="2">
    <source>
        <dbReference type="SAM" id="Phobius"/>
    </source>
</evidence>
<feature type="compositionally biased region" description="Low complexity" evidence="1">
    <location>
        <begin position="208"/>
        <end position="217"/>
    </location>
</feature>
<keyword evidence="2" id="KW-0812">Transmembrane</keyword>
<feature type="transmembrane region" description="Helical" evidence="2">
    <location>
        <begin position="12"/>
        <end position="37"/>
    </location>
</feature>
<feature type="transmembrane region" description="Helical" evidence="2">
    <location>
        <begin position="146"/>
        <end position="166"/>
    </location>
</feature>
<dbReference type="AlphaFoldDB" id="A0A210PXD9"/>
<feature type="transmembrane region" description="Helical" evidence="2">
    <location>
        <begin position="108"/>
        <end position="134"/>
    </location>
</feature>
<keyword evidence="2" id="KW-0472">Membrane</keyword>
<organism evidence="3 4">
    <name type="scientific">Mizuhopecten yessoensis</name>
    <name type="common">Japanese scallop</name>
    <name type="synonym">Patinopecten yessoensis</name>
    <dbReference type="NCBI Taxonomy" id="6573"/>
    <lineage>
        <taxon>Eukaryota</taxon>
        <taxon>Metazoa</taxon>
        <taxon>Spiralia</taxon>
        <taxon>Lophotrochozoa</taxon>
        <taxon>Mollusca</taxon>
        <taxon>Bivalvia</taxon>
        <taxon>Autobranchia</taxon>
        <taxon>Pteriomorphia</taxon>
        <taxon>Pectinida</taxon>
        <taxon>Pectinoidea</taxon>
        <taxon>Pectinidae</taxon>
        <taxon>Mizuhopecten</taxon>
    </lineage>
</organism>
<reference evidence="3 4" key="1">
    <citation type="journal article" date="2017" name="Nat. Ecol. Evol.">
        <title>Scallop genome provides insights into evolution of bilaterian karyotype and development.</title>
        <authorList>
            <person name="Wang S."/>
            <person name="Zhang J."/>
            <person name="Jiao W."/>
            <person name="Li J."/>
            <person name="Xun X."/>
            <person name="Sun Y."/>
            <person name="Guo X."/>
            <person name="Huan P."/>
            <person name="Dong B."/>
            <person name="Zhang L."/>
            <person name="Hu X."/>
            <person name="Sun X."/>
            <person name="Wang J."/>
            <person name="Zhao C."/>
            <person name="Wang Y."/>
            <person name="Wang D."/>
            <person name="Huang X."/>
            <person name="Wang R."/>
            <person name="Lv J."/>
            <person name="Li Y."/>
            <person name="Zhang Z."/>
            <person name="Liu B."/>
            <person name="Lu W."/>
            <person name="Hui Y."/>
            <person name="Liang J."/>
            <person name="Zhou Z."/>
            <person name="Hou R."/>
            <person name="Li X."/>
            <person name="Liu Y."/>
            <person name="Li H."/>
            <person name="Ning X."/>
            <person name="Lin Y."/>
            <person name="Zhao L."/>
            <person name="Xing Q."/>
            <person name="Dou J."/>
            <person name="Li Y."/>
            <person name="Mao J."/>
            <person name="Guo H."/>
            <person name="Dou H."/>
            <person name="Li T."/>
            <person name="Mu C."/>
            <person name="Jiang W."/>
            <person name="Fu Q."/>
            <person name="Fu X."/>
            <person name="Miao Y."/>
            <person name="Liu J."/>
            <person name="Yu Q."/>
            <person name="Li R."/>
            <person name="Liao H."/>
            <person name="Li X."/>
            <person name="Kong Y."/>
            <person name="Jiang Z."/>
            <person name="Chourrout D."/>
            <person name="Li R."/>
            <person name="Bao Z."/>
        </authorList>
    </citation>
    <scope>NUCLEOTIDE SEQUENCE [LARGE SCALE GENOMIC DNA]</scope>
    <source>
        <strain evidence="3 4">PY_sf001</strain>
    </source>
</reference>
<dbReference type="Proteomes" id="UP000242188">
    <property type="component" value="Unassembled WGS sequence"/>
</dbReference>
<protein>
    <submittedName>
        <fullName evidence="3">Uncharacterized protein</fullName>
    </submittedName>
</protein>
<evidence type="ECO:0000313" key="3">
    <source>
        <dbReference type="EMBL" id="OWF41134.1"/>
    </source>
</evidence>
<feature type="region of interest" description="Disordered" evidence="1">
    <location>
        <begin position="193"/>
        <end position="232"/>
    </location>
</feature>
<evidence type="ECO:0000256" key="1">
    <source>
        <dbReference type="SAM" id="MobiDB-lite"/>
    </source>
</evidence>
<dbReference type="EMBL" id="NEDP02005421">
    <property type="protein sequence ID" value="OWF41134.1"/>
    <property type="molecule type" value="Genomic_DNA"/>
</dbReference>
<proteinExistence type="predicted"/>
<name>A0A210PXD9_MIZYE</name>
<dbReference type="Gene3D" id="1.20.140.150">
    <property type="match status" value="1"/>
</dbReference>
<sequence length="282" mass="31175">MALSFKQQIICRWICMALSGLGFVCYCVAFIIPYWVYIRTDGHVLRYGVFSVCIVTARSMACGTVAPETVNGVFVAAQAFATLALLTYFVAAVSCALTLCWPYPWSRYFLFVCGGSALITTLFGGTMTVLYIMYHVEMLSSLQFGFYMATGSLFVTPIVGVFAILAGKATTRPKEDNSDDGSFLTLRPLFSPRSSRWKRQPSTPPPTSSTSLAVTSPVRVSVDESMTSHERDRRITVSTITVSPGRFSAENPVTPSQILPMFKQTPQNRRNENARAHRLTSF</sequence>
<accession>A0A210PXD9</accession>
<gene>
    <name evidence="3" type="ORF">KP79_PYT04769</name>
</gene>
<comment type="caution">
    <text evidence="3">The sequence shown here is derived from an EMBL/GenBank/DDBJ whole genome shotgun (WGS) entry which is preliminary data.</text>
</comment>
<feature type="transmembrane region" description="Helical" evidence="2">
    <location>
        <begin position="79"/>
        <end position="101"/>
    </location>
</feature>
<keyword evidence="4" id="KW-1185">Reference proteome</keyword>
<evidence type="ECO:0000313" key="4">
    <source>
        <dbReference type="Proteomes" id="UP000242188"/>
    </source>
</evidence>
<keyword evidence="2" id="KW-1133">Transmembrane helix</keyword>